<dbReference type="Proteomes" id="UP001165960">
    <property type="component" value="Unassembled WGS sequence"/>
</dbReference>
<dbReference type="EMBL" id="QTSX02003565">
    <property type="protein sequence ID" value="KAJ9070652.1"/>
    <property type="molecule type" value="Genomic_DNA"/>
</dbReference>
<protein>
    <submittedName>
        <fullName evidence="1">Uncharacterized protein</fullName>
    </submittedName>
</protein>
<comment type="caution">
    <text evidence="1">The sequence shown here is derived from an EMBL/GenBank/DDBJ whole genome shotgun (WGS) entry which is preliminary data.</text>
</comment>
<gene>
    <name evidence="1" type="ORF">DSO57_1005453</name>
</gene>
<evidence type="ECO:0000313" key="2">
    <source>
        <dbReference type="Proteomes" id="UP001165960"/>
    </source>
</evidence>
<evidence type="ECO:0000313" key="1">
    <source>
        <dbReference type="EMBL" id="KAJ9070652.1"/>
    </source>
</evidence>
<accession>A0ACC2T8P6</accession>
<name>A0ACC2T8P6_9FUNG</name>
<organism evidence="1 2">
    <name type="scientific">Entomophthora muscae</name>
    <dbReference type="NCBI Taxonomy" id="34485"/>
    <lineage>
        <taxon>Eukaryota</taxon>
        <taxon>Fungi</taxon>
        <taxon>Fungi incertae sedis</taxon>
        <taxon>Zoopagomycota</taxon>
        <taxon>Entomophthoromycotina</taxon>
        <taxon>Entomophthoromycetes</taxon>
        <taxon>Entomophthorales</taxon>
        <taxon>Entomophthoraceae</taxon>
        <taxon>Entomophthora</taxon>
    </lineage>
</organism>
<keyword evidence="2" id="KW-1185">Reference proteome</keyword>
<proteinExistence type="predicted"/>
<sequence length="142" mass="15458">MVLTTGAASLSVTLFPCTFSDPSLFITEVPEPPKVSSHPLEEDITNSPTPPMVMVLLPVPLWAPLPGFSLDYKQAWLMRAPSSILVQCPCIPFLVSILVTLPRTCILSCWILPSPLVGFLVTSPQSVSWVIARDWLEGVVIS</sequence>
<reference evidence="1" key="1">
    <citation type="submission" date="2022-04" db="EMBL/GenBank/DDBJ databases">
        <title>Genome of the entomopathogenic fungus Entomophthora muscae.</title>
        <authorList>
            <person name="Elya C."/>
            <person name="Lovett B.R."/>
            <person name="Lee E."/>
            <person name="Macias A.M."/>
            <person name="Hajek A.E."/>
            <person name="De Bivort B.L."/>
            <person name="Kasson M.T."/>
            <person name="De Fine Licht H.H."/>
            <person name="Stajich J.E."/>
        </authorList>
    </citation>
    <scope>NUCLEOTIDE SEQUENCE</scope>
    <source>
        <strain evidence="1">Berkeley</strain>
    </source>
</reference>